<gene>
    <name evidence="1" type="ORF">M9458_008117</name>
</gene>
<dbReference type="PANTHER" id="PTHR47331:SF5">
    <property type="entry name" value="RIBONUCLEASE H"/>
    <property type="match status" value="1"/>
</dbReference>
<keyword evidence="2" id="KW-1185">Reference proteome</keyword>
<feature type="non-terminal residue" evidence="1">
    <location>
        <position position="152"/>
    </location>
</feature>
<name>A0ABD0R957_CIRMR</name>
<accession>A0ABD0R957</accession>
<dbReference type="Pfam" id="PF03564">
    <property type="entry name" value="DUF1759"/>
    <property type="match status" value="1"/>
</dbReference>
<reference evidence="1 2" key="1">
    <citation type="submission" date="2024-05" db="EMBL/GenBank/DDBJ databases">
        <title>Genome sequencing and assembly of Indian major carp, Cirrhinus mrigala (Hamilton, 1822).</title>
        <authorList>
            <person name="Mohindra V."/>
            <person name="Chowdhury L.M."/>
            <person name="Lal K."/>
            <person name="Jena J.K."/>
        </authorList>
    </citation>
    <scope>NUCLEOTIDE SEQUENCE [LARGE SCALE GENOMIC DNA]</scope>
    <source>
        <strain evidence="1">CM1030</strain>
        <tissue evidence="1">Blood</tissue>
    </source>
</reference>
<dbReference type="InterPro" id="IPR005312">
    <property type="entry name" value="DUF1759"/>
</dbReference>
<comment type="caution">
    <text evidence="1">The sequence shown here is derived from an EMBL/GenBank/DDBJ whole genome shotgun (WGS) entry which is preliminary data.</text>
</comment>
<protein>
    <submittedName>
        <fullName evidence="1">Uncharacterized protein</fullName>
    </submittedName>
</protein>
<dbReference type="EMBL" id="JAMKFB020000004">
    <property type="protein sequence ID" value="KAL0194545.1"/>
    <property type="molecule type" value="Genomic_DNA"/>
</dbReference>
<evidence type="ECO:0000313" key="2">
    <source>
        <dbReference type="Proteomes" id="UP001529510"/>
    </source>
</evidence>
<proteinExistence type="predicted"/>
<dbReference type="Proteomes" id="UP001529510">
    <property type="component" value="Unassembled WGS sequence"/>
</dbReference>
<sequence length="152" mass="16790">MMQVDMDVKVAAARVRTYNQIEDGAMREPNTDTFTVGTTLDANLDGRTTAALAQSHSTSQNLTADLAEAIASSLSLNRLPVPKPIVFAGDPLKFVDFKISFTTLIDRKPIPVSEKMLYLKSYLTGEARKAVEGFFYRSSEDSYESAWSVLKD</sequence>
<dbReference type="PANTHER" id="PTHR47331">
    <property type="entry name" value="PHD-TYPE DOMAIN-CONTAINING PROTEIN"/>
    <property type="match status" value="1"/>
</dbReference>
<dbReference type="AlphaFoldDB" id="A0ABD0R957"/>
<organism evidence="1 2">
    <name type="scientific">Cirrhinus mrigala</name>
    <name type="common">Mrigala</name>
    <dbReference type="NCBI Taxonomy" id="683832"/>
    <lineage>
        <taxon>Eukaryota</taxon>
        <taxon>Metazoa</taxon>
        <taxon>Chordata</taxon>
        <taxon>Craniata</taxon>
        <taxon>Vertebrata</taxon>
        <taxon>Euteleostomi</taxon>
        <taxon>Actinopterygii</taxon>
        <taxon>Neopterygii</taxon>
        <taxon>Teleostei</taxon>
        <taxon>Ostariophysi</taxon>
        <taxon>Cypriniformes</taxon>
        <taxon>Cyprinidae</taxon>
        <taxon>Labeoninae</taxon>
        <taxon>Labeonini</taxon>
        <taxon>Cirrhinus</taxon>
    </lineage>
</organism>
<evidence type="ECO:0000313" key="1">
    <source>
        <dbReference type="EMBL" id="KAL0194545.1"/>
    </source>
</evidence>